<sequence length="66" mass="6757">MTQTDHITGSPPSLSEHAADGQDHGGSGSLLGLELPPPLDIEKAGQNLSHPADLDSQPCYAPLLGT</sequence>
<dbReference type="AlphaFoldDB" id="A0A7W6FTC9"/>
<dbReference type="EMBL" id="JACIDT010000066">
    <property type="protein sequence ID" value="MBB3928979.1"/>
    <property type="molecule type" value="Genomic_DNA"/>
</dbReference>
<keyword evidence="3" id="KW-1185">Reference proteome</keyword>
<feature type="region of interest" description="Disordered" evidence="1">
    <location>
        <begin position="1"/>
        <end position="66"/>
    </location>
</feature>
<feature type="compositionally biased region" description="Polar residues" evidence="1">
    <location>
        <begin position="1"/>
        <end position="13"/>
    </location>
</feature>
<reference evidence="2 3" key="1">
    <citation type="submission" date="2020-08" db="EMBL/GenBank/DDBJ databases">
        <title>Genomic Encyclopedia of Type Strains, Phase IV (KMG-IV): sequencing the most valuable type-strain genomes for metagenomic binning, comparative biology and taxonomic classification.</title>
        <authorList>
            <person name="Goeker M."/>
        </authorList>
    </citation>
    <scope>NUCLEOTIDE SEQUENCE [LARGE SCALE GENOMIC DNA]</scope>
    <source>
        <strain evidence="2 3">DSM 26189</strain>
    </source>
</reference>
<name>A0A7W6FTC9_9SPHN</name>
<gene>
    <name evidence="2" type="ORF">GGR43_004730</name>
</gene>
<protein>
    <submittedName>
        <fullName evidence="2">Uncharacterized protein</fullName>
    </submittedName>
</protein>
<accession>A0A7W6FTC9</accession>
<comment type="caution">
    <text evidence="2">The sequence shown here is derived from an EMBL/GenBank/DDBJ whole genome shotgun (WGS) entry which is preliminary data.</text>
</comment>
<evidence type="ECO:0000256" key="1">
    <source>
        <dbReference type="SAM" id="MobiDB-lite"/>
    </source>
</evidence>
<organism evidence="2 3">
    <name type="scientific">Sphingobium jiangsuense</name>
    <dbReference type="NCBI Taxonomy" id="870476"/>
    <lineage>
        <taxon>Bacteria</taxon>
        <taxon>Pseudomonadati</taxon>
        <taxon>Pseudomonadota</taxon>
        <taxon>Alphaproteobacteria</taxon>
        <taxon>Sphingomonadales</taxon>
        <taxon>Sphingomonadaceae</taxon>
        <taxon>Sphingobium</taxon>
    </lineage>
</organism>
<dbReference type="RefSeq" id="WP_188074096.1">
    <property type="nucleotide sequence ID" value="NZ_BSPS01000230.1"/>
</dbReference>
<dbReference type="Proteomes" id="UP000571950">
    <property type="component" value="Unassembled WGS sequence"/>
</dbReference>
<proteinExistence type="predicted"/>
<evidence type="ECO:0000313" key="2">
    <source>
        <dbReference type="EMBL" id="MBB3928979.1"/>
    </source>
</evidence>
<feature type="non-terminal residue" evidence="2">
    <location>
        <position position="66"/>
    </location>
</feature>
<evidence type="ECO:0000313" key="3">
    <source>
        <dbReference type="Proteomes" id="UP000571950"/>
    </source>
</evidence>